<dbReference type="STRING" id="685588.A0A067TQN7"/>
<sequence>MPSPHLESTKPLLSAVEKETKSLDNSWNETVPWDDDNSIKSRDAIENRRKRVLLTFWPLALQTILSILLAAVVLKSVDGGVFDSTSRMLEITQPDGSISRLGYTLLQTDVTTVISAGLTAIRFLGGLWTAGTVRRCVFILLEKDGLTLGDIQWMLTWTLPARFNGKNTDATFLISLVLLFSFPSQFSSPLLTGSISWTPSHSLFPGAKQLNGISFSAAGESWVNYAQYPDQIGDVIIREAGGISDLQWGLALGRDTAPNPMKRALPSAQNLPISSTLHNLTLPAFIIHSLRWIEDPTSIPDEQRNAAWYGGNFSPFRDAEHPFVAILPHPNETWGPNVSNATFPKPFQVSETRLLVTLVDRILGIPKANGCPTHSNTKYYGPIPPEVGLHQDFSLAALNGTNVTNCFAFANVNYSAGVITCTRCRMSSFLVADSGNRTVSRDQLQDDTMVLQALGLAAKLTTYTAAGNVSVPSSFNNIDNYVRAVLSRSYQASWVALTNHFQPTLESLSTDVDIALTSSLQASVSPWRVYLWLLLNLLLGITGIISWFVQKSCDKPFVINSEVAMLLLDSQNIHNYDKRQLYDLSILTPEDITQVGLLRLELDRVTRRRVLSSQKA</sequence>
<evidence type="ECO:0000256" key="1">
    <source>
        <dbReference type="SAM" id="Phobius"/>
    </source>
</evidence>
<feature type="transmembrane region" description="Helical" evidence="1">
    <location>
        <begin position="529"/>
        <end position="549"/>
    </location>
</feature>
<accession>A0A067TQN7</accession>
<reference evidence="3" key="1">
    <citation type="journal article" date="2014" name="Proc. Natl. Acad. Sci. U.S.A.">
        <title>Extensive sampling of basidiomycete genomes demonstrates inadequacy of the white-rot/brown-rot paradigm for wood decay fungi.</title>
        <authorList>
            <person name="Riley R."/>
            <person name="Salamov A.A."/>
            <person name="Brown D.W."/>
            <person name="Nagy L.G."/>
            <person name="Floudas D."/>
            <person name="Held B.W."/>
            <person name="Levasseur A."/>
            <person name="Lombard V."/>
            <person name="Morin E."/>
            <person name="Otillar R."/>
            <person name="Lindquist E.A."/>
            <person name="Sun H."/>
            <person name="LaButti K.M."/>
            <person name="Schmutz J."/>
            <person name="Jabbour D."/>
            <person name="Luo H."/>
            <person name="Baker S.E."/>
            <person name="Pisabarro A.G."/>
            <person name="Walton J.D."/>
            <person name="Blanchette R.A."/>
            <person name="Henrissat B."/>
            <person name="Martin F."/>
            <person name="Cullen D."/>
            <person name="Hibbett D.S."/>
            <person name="Grigoriev I.V."/>
        </authorList>
    </citation>
    <scope>NUCLEOTIDE SEQUENCE [LARGE SCALE GENOMIC DNA]</scope>
    <source>
        <strain evidence="3">CBS 339.88</strain>
    </source>
</reference>
<dbReference type="AlphaFoldDB" id="A0A067TQN7"/>
<evidence type="ECO:0000313" key="2">
    <source>
        <dbReference type="EMBL" id="KDR84642.1"/>
    </source>
</evidence>
<gene>
    <name evidence="2" type="ORF">GALMADRAFT_151441</name>
</gene>
<keyword evidence="1" id="KW-0812">Transmembrane</keyword>
<keyword evidence="1" id="KW-0472">Membrane</keyword>
<keyword evidence="1" id="KW-1133">Transmembrane helix</keyword>
<feature type="transmembrane region" description="Helical" evidence="1">
    <location>
        <begin position="52"/>
        <end position="74"/>
    </location>
</feature>
<evidence type="ECO:0000313" key="3">
    <source>
        <dbReference type="Proteomes" id="UP000027222"/>
    </source>
</evidence>
<dbReference type="HOGENOM" id="CLU_026866_0_0_1"/>
<name>A0A067TQN7_GALM3</name>
<keyword evidence="3" id="KW-1185">Reference proteome</keyword>
<protein>
    <recommendedName>
        <fullName evidence="4">Transmembrane protein</fullName>
    </recommendedName>
</protein>
<evidence type="ECO:0008006" key="4">
    <source>
        <dbReference type="Google" id="ProtNLM"/>
    </source>
</evidence>
<organism evidence="2 3">
    <name type="scientific">Galerina marginata (strain CBS 339.88)</name>
    <dbReference type="NCBI Taxonomy" id="685588"/>
    <lineage>
        <taxon>Eukaryota</taxon>
        <taxon>Fungi</taxon>
        <taxon>Dikarya</taxon>
        <taxon>Basidiomycota</taxon>
        <taxon>Agaricomycotina</taxon>
        <taxon>Agaricomycetes</taxon>
        <taxon>Agaricomycetidae</taxon>
        <taxon>Agaricales</taxon>
        <taxon>Agaricineae</taxon>
        <taxon>Strophariaceae</taxon>
        <taxon>Galerina</taxon>
    </lineage>
</organism>
<proteinExistence type="predicted"/>
<dbReference type="EMBL" id="KL142368">
    <property type="protein sequence ID" value="KDR84642.1"/>
    <property type="molecule type" value="Genomic_DNA"/>
</dbReference>
<dbReference type="OrthoDB" id="3208378at2759"/>
<dbReference type="Proteomes" id="UP000027222">
    <property type="component" value="Unassembled WGS sequence"/>
</dbReference>